<evidence type="ECO:0000313" key="3">
    <source>
        <dbReference type="Proteomes" id="UP000245081"/>
    </source>
</evidence>
<proteinExistence type="predicted"/>
<keyword evidence="1" id="KW-0472">Membrane</keyword>
<dbReference type="SUPFAM" id="SSF54523">
    <property type="entry name" value="Pili subunits"/>
    <property type="match status" value="1"/>
</dbReference>
<evidence type="ECO:0000313" key="2">
    <source>
        <dbReference type="EMBL" id="GBG12503.1"/>
    </source>
</evidence>
<dbReference type="RefSeq" id="WP_109013740.1">
    <property type="nucleotide sequence ID" value="NZ_BDOQ01000001.1"/>
</dbReference>
<dbReference type="InterPro" id="IPR045584">
    <property type="entry name" value="Pilin-like"/>
</dbReference>
<gene>
    <name evidence="2" type="primary">pilE</name>
    <name evidence="2" type="ORF">NMK_0034</name>
</gene>
<dbReference type="Pfam" id="PF07963">
    <property type="entry name" value="N_methyl"/>
    <property type="match status" value="1"/>
</dbReference>
<keyword evidence="1" id="KW-0812">Transmembrane</keyword>
<dbReference type="GO" id="GO:0043683">
    <property type="term" value="P:type IV pilus assembly"/>
    <property type="evidence" value="ECO:0007669"/>
    <property type="project" value="InterPro"/>
</dbReference>
<dbReference type="Proteomes" id="UP000245081">
    <property type="component" value="Unassembled WGS sequence"/>
</dbReference>
<keyword evidence="1" id="KW-1133">Transmembrane helix</keyword>
<dbReference type="InterPro" id="IPR012902">
    <property type="entry name" value="N_methyl_site"/>
</dbReference>
<dbReference type="PANTHER" id="PTHR30093:SF47">
    <property type="entry name" value="TYPE IV PILUS NON-CORE MINOR PILIN PILE"/>
    <property type="match status" value="1"/>
</dbReference>
<dbReference type="AlphaFoldDB" id="A0A2R5F6C7"/>
<feature type="transmembrane region" description="Helical" evidence="1">
    <location>
        <begin position="12"/>
        <end position="33"/>
    </location>
</feature>
<dbReference type="EMBL" id="BDOQ01000001">
    <property type="protein sequence ID" value="GBG12503.1"/>
    <property type="molecule type" value="Genomic_DNA"/>
</dbReference>
<dbReference type="OrthoDB" id="5956286at2"/>
<dbReference type="Gene3D" id="3.30.700.10">
    <property type="entry name" value="Glycoprotein, Type 4 Pilin"/>
    <property type="match status" value="1"/>
</dbReference>
<evidence type="ECO:0000256" key="1">
    <source>
        <dbReference type="SAM" id="Phobius"/>
    </source>
</evidence>
<keyword evidence="3" id="KW-1185">Reference proteome</keyword>
<accession>A0A2R5F6C7</accession>
<dbReference type="InterPro" id="IPR031982">
    <property type="entry name" value="PilE-like"/>
</dbReference>
<dbReference type="NCBIfam" id="TIGR02532">
    <property type="entry name" value="IV_pilin_GFxxxE"/>
    <property type="match status" value="1"/>
</dbReference>
<dbReference type="Pfam" id="PF16732">
    <property type="entry name" value="ComP_DUS"/>
    <property type="match status" value="1"/>
</dbReference>
<organism evidence="2 3">
    <name type="scientific">Novimethylophilus kurashikiensis</name>
    <dbReference type="NCBI Taxonomy" id="1825523"/>
    <lineage>
        <taxon>Bacteria</taxon>
        <taxon>Pseudomonadati</taxon>
        <taxon>Pseudomonadota</taxon>
        <taxon>Betaproteobacteria</taxon>
        <taxon>Nitrosomonadales</taxon>
        <taxon>Methylophilaceae</taxon>
        <taxon>Novimethylophilus</taxon>
    </lineage>
</organism>
<dbReference type="PANTHER" id="PTHR30093">
    <property type="entry name" value="GENERAL SECRETION PATHWAY PROTEIN G"/>
    <property type="match status" value="1"/>
</dbReference>
<reference evidence="2 3" key="1">
    <citation type="journal article" date="2018" name="Environ. Microbiol.">
        <title>Isolation and genomic characterization of Novimethylophilus kurashikiensis gen. nov. sp. nov., a new lanthanide-dependent methylotrophic species of Methylophilaceae.</title>
        <authorList>
            <person name="Lv H."/>
            <person name="Sahin N."/>
            <person name="Tani A."/>
        </authorList>
    </citation>
    <scope>NUCLEOTIDE SEQUENCE [LARGE SCALE GENOMIC DNA]</scope>
    <source>
        <strain evidence="2 3">La2-4</strain>
    </source>
</reference>
<protein>
    <submittedName>
        <fullName evidence="2">Type IV pilus assembly protein PilE</fullName>
    </submittedName>
</protein>
<comment type="caution">
    <text evidence="2">The sequence shown here is derived from an EMBL/GenBank/DDBJ whole genome shotgun (WGS) entry which is preliminary data.</text>
</comment>
<sequence>MKNQKKLRLQSGFNLIELMVVVVIIGILAATILPSYREHVRRAHRADAKAVLLEDAQFLEKNFTEANRYDKNTAGNDVALPLTQSPRTGDASYSVVLTVSQTSYTLSAAPVADTVMDGDRCGSLIYNQLGQKKIAVGGTEITDNRATQCWDR</sequence>
<name>A0A2R5F6C7_9PROT</name>